<dbReference type="EMBL" id="UZAG01016560">
    <property type="protein sequence ID" value="VDO29178.1"/>
    <property type="molecule type" value="Genomic_DNA"/>
</dbReference>
<evidence type="ECO:0000313" key="2">
    <source>
        <dbReference type="Proteomes" id="UP000280834"/>
    </source>
</evidence>
<keyword evidence="2" id="KW-1185">Reference proteome</keyword>
<organism evidence="3">
    <name type="scientific">Brugia timori</name>
    <dbReference type="NCBI Taxonomy" id="42155"/>
    <lineage>
        <taxon>Eukaryota</taxon>
        <taxon>Metazoa</taxon>
        <taxon>Ecdysozoa</taxon>
        <taxon>Nematoda</taxon>
        <taxon>Chromadorea</taxon>
        <taxon>Rhabditida</taxon>
        <taxon>Spirurina</taxon>
        <taxon>Spiruromorpha</taxon>
        <taxon>Filarioidea</taxon>
        <taxon>Onchocercidae</taxon>
        <taxon>Brugia</taxon>
    </lineage>
</organism>
<name>A0A0R3QSI0_9BILA</name>
<sequence length="79" mass="9271">MKRNHNQGNRLGKQKTLLSFVKSLCNLTTRTEDSSTGWYICQRRCPKASSERKETFRRARLILIFSTNTDHESVAYRSF</sequence>
<accession>A0A0R3QSI0</accession>
<dbReference type="WBParaSite" id="BTMF_0001068201-mRNA-1">
    <property type="protein sequence ID" value="BTMF_0001068201-mRNA-1"/>
    <property type="gene ID" value="BTMF_0001068201"/>
</dbReference>
<protein>
    <submittedName>
        <fullName evidence="3">FLYWCH-type domain-containing protein</fullName>
    </submittedName>
</protein>
<dbReference type="AlphaFoldDB" id="A0A0R3QSI0"/>
<evidence type="ECO:0000313" key="1">
    <source>
        <dbReference type="EMBL" id="VDO29178.1"/>
    </source>
</evidence>
<evidence type="ECO:0000313" key="3">
    <source>
        <dbReference type="WBParaSite" id="BTMF_0001068201-mRNA-1"/>
    </source>
</evidence>
<reference evidence="3" key="1">
    <citation type="submission" date="2017-02" db="UniProtKB">
        <authorList>
            <consortium name="WormBaseParasite"/>
        </authorList>
    </citation>
    <scope>IDENTIFICATION</scope>
</reference>
<reference evidence="1 2" key="2">
    <citation type="submission" date="2018-11" db="EMBL/GenBank/DDBJ databases">
        <authorList>
            <consortium name="Pathogen Informatics"/>
        </authorList>
    </citation>
    <scope>NUCLEOTIDE SEQUENCE [LARGE SCALE GENOMIC DNA]</scope>
</reference>
<dbReference type="Proteomes" id="UP000280834">
    <property type="component" value="Unassembled WGS sequence"/>
</dbReference>
<gene>
    <name evidence="1" type="ORF">BTMF_LOCUS8716</name>
</gene>
<proteinExistence type="predicted"/>